<keyword evidence="1" id="KW-1133">Transmembrane helix</keyword>
<protein>
    <submittedName>
        <fullName evidence="3">Uncharacterized protein</fullName>
    </submittedName>
</protein>
<keyword evidence="1" id="KW-0472">Membrane</keyword>
<dbReference type="WBParaSite" id="SMTH1_63240.1">
    <property type="protein sequence ID" value="SMTH1_63240.1"/>
    <property type="gene ID" value="SMTH1_63240"/>
</dbReference>
<evidence type="ECO:0000313" key="2">
    <source>
        <dbReference type="Proteomes" id="UP000050791"/>
    </source>
</evidence>
<evidence type="ECO:0000313" key="3">
    <source>
        <dbReference type="WBParaSite" id="SMTH1_63240.1"/>
    </source>
</evidence>
<organism evidence="2 3">
    <name type="scientific">Schistosoma mattheei</name>
    <dbReference type="NCBI Taxonomy" id="31246"/>
    <lineage>
        <taxon>Eukaryota</taxon>
        <taxon>Metazoa</taxon>
        <taxon>Spiralia</taxon>
        <taxon>Lophotrochozoa</taxon>
        <taxon>Platyhelminthes</taxon>
        <taxon>Trematoda</taxon>
        <taxon>Digenea</taxon>
        <taxon>Strigeidida</taxon>
        <taxon>Schistosomatoidea</taxon>
        <taxon>Schistosomatidae</taxon>
        <taxon>Schistosoma</taxon>
    </lineage>
</organism>
<accession>A0AA85BM30</accession>
<evidence type="ECO:0000256" key="1">
    <source>
        <dbReference type="SAM" id="Phobius"/>
    </source>
</evidence>
<name>A0AA85BM30_9TREM</name>
<keyword evidence="1" id="KW-0812">Transmembrane</keyword>
<proteinExistence type="predicted"/>
<reference evidence="3" key="1">
    <citation type="submission" date="2023-11" db="UniProtKB">
        <authorList>
            <consortium name="WormBaseParasite"/>
        </authorList>
    </citation>
    <scope>IDENTIFICATION</scope>
</reference>
<sequence>MTHGTSLILEYLNAYLSIWTVITDNIQFIYILIGLYIVAVNCSIVLRTMTYTESLHFQSHYYYSHVICNKSKIAQIMISTLIVEFMNQLKIDHHEKPGIT</sequence>
<dbReference type="Proteomes" id="UP000050791">
    <property type="component" value="Unassembled WGS sequence"/>
</dbReference>
<dbReference type="AlphaFoldDB" id="A0AA85BM30"/>
<feature type="transmembrane region" description="Helical" evidence="1">
    <location>
        <begin position="26"/>
        <end position="46"/>
    </location>
</feature>